<reference evidence="6" key="1">
    <citation type="submission" date="2021-10" db="EMBL/GenBank/DDBJ databases">
        <title>De novo Genome Assembly of Clathrus columnatus (Basidiomycota, Fungi) Using Illumina and Nanopore Sequence Data.</title>
        <authorList>
            <person name="Ogiso-Tanaka E."/>
            <person name="Itagaki H."/>
            <person name="Hosoya T."/>
            <person name="Hosaka K."/>
        </authorList>
    </citation>
    <scope>NUCLEOTIDE SEQUENCE</scope>
    <source>
        <strain evidence="6">MO-923</strain>
    </source>
</reference>
<dbReference type="SUPFAM" id="SSF52166">
    <property type="entry name" value="Ribosomal protein L4"/>
    <property type="match status" value="1"/>
</dbReference>
<sequence length="286" mass="31242">MLQRYGLQLRSVLGCSTRSFSASSGGLPVQASLPQAQPFGNVPKLRPANIVILKYPIAPQPVYINVSSLLPEHSSTGNVAILPPSVFRHPIRRDILHLCVNHYLDNQRQGTAATKSRGEVQGSGRKIRQQKGSGRARLGDGQSPMLRGGGHTFAKKARDFSTKLPRKVLQMGMRVLLSAKVRENALGVVEILDWPTAKTAELARRITSLGWQRTLLVTGADTVQETLMRASRALDGTETITAAQLTIHQGLKWERLILDYAAVDFFERTLGKQEIDVAAGLSGHVV</sequence>
<accession>A0AAV5APW8</accession>
<evidence type="ECO:0000256" key="1">
    <source>
        <dbReference type="ARBA" id="ARBA00010528"/>
    </source>
</evidence>
<evidence type="ECO:0000256" key="4">
    <source>
        <dbReference type="ARBA" id="ARBA00040565"/>
    </source>
</evidence>
<evidence type="ECO:0000256" key="2">
    <source>
        <dbReference type="ARBA" id="ARBA00022980"/>
    </source>
</evidence>
<keyword evidence="2" id="KW-0689">Ribosomal protein</keyword>
<comment type="caution">
    <text evidence="6">The sequence shown here is derived from an EMBL/GenBank/DDBJ whole genome shotgun (WGS) entry which is preliminary data.</text>
</comment>
<keyword evidence="3" id="KW-0687">Ribonucleoprotein</keyword>
<dbReference type="EMBL" id="BPWL01000009">
    <property type="protein sequence ID" value="GJJ13945.1"/>
    <property type="molecule type" value="Genomic_DNA"/>
</dbReference>
<dbReference type="Gene3D" id="3.40.1370.10">
    <property type="match status" value="1"/>
</dbReference>
<dbReference type="PANTHER" id="PTHR10746:SF6">
    <property type="entry name" value="LARGE RIBOSOMAL SUBUNIT PROTEIN UL4M"/>
    <property type="match status" value="1"/>
</dbReference>
<evidence type="ECO:0000313" key="6">
    <source>
        <dbReference type="EMBL" id="GJJ13945.1"/>
    </source>
</evidence>
<dbReference type="Pfam" id="PF00573">
    <property type="entry name" value="Ribosomal_L4"/>
    <property type="match status" value="1"/>
</dbReference>
<dbReference type="InterPro" id="IPR023574">
    <property type="entry name" value="Ribosomal_uL4_dom_sf"/>
</dbReference>
<dbReference type="InterPro" id="IPR013005">
    <property type="entry name" value="Ribosomal_uL4-like"/>
</dbReference>
<gene>
    <name evidence="6" type="ORF">Clacol_008202</name>
</gene>
<dbReference type="GO" id="GO:0003735">
    <property type="term" value="F:structural constituent of ribosome"/>
    <property type="evidence" value="ECO:0007669"/>
    <property type="project" value="InterPro"/>
</dbReference>
<dbReference type="Proteomes" id="UP001050691">
    <property type="component" value="Unassembled WGS sequence"/>
</dbReference>
<comment type="similarity">
    <text evidence="1">Belongs to the universal ribosomal protein uL4 family.</text>
</comment>
<dbReference type="GO" id="GO:0006412">
    <property type="term" value="P:translation"/>
    <property type="evidence" value="ECO:0007669"/>
    <property type="project" value="InterPro"/>
</dbReference>
<evidence type="ECO:0000313" key="7">
    <source>
        <dbReference type="Proteomes" id="UP001050691"/>
    </source>
</evidence>
<organism evidence="6 7">
    <name type="scientific">Clathrus columnatus</name>
    <dbReference type="NCBI Taxonomy" id="1419009"/>
    <lineage>
        <taxon>Eukaryota</taxon>
        <taxon>Fungi</taxon>
        <taxon>Dikarya</taxon>
        <taxon>Basidiomycota</taxon>
        <taxon>Agaricomycotina</taxon>
        <taxon>Agaricomycetes</taxon>
        <taxon>Phallomycetidae</taxon>
        <taxon>Phallales</taxon>
        <taxon>Clathraceae</taxon>
        <taxon>Clathrus</taxon>
    </lineage>
</organism>
<protein>
    <recommendedName>
        <fullName evidence="4">Large ribosomal subunit protein uL4m</fullName>
    </recommendedName>
</protein>
<dbReference type="AlphaFoldDB" id="A0AAV5APW8"/>
<name>A0AAV5APW8_9AGAM</name>
<dbReference type="NCBIfam" id="TIGR03953">
    <property type="entry name" value="rplD_bact"/>
    <property type="match status" value="1"/>
</dbReference>
<evidence type="ECO:0000256" key="3">
    <source>
        <dbReference type="ARBA" id="ARBA00023274"/>
    </source>
</evidence>
<dbReference type="PANTHER" id="PTHR10746">
    <property type="entry name" value="50S RIBOSOMAL PROTEIN L4"/>
    <property type="match status" value="1"/>
</dbReference>
<dbReference type="GO" id="GO:0005840">
    <property type="term" value="C:ribosome"/>
    <property type="evidence" value="ECO:0007669"/>
    <property type="project" value="UniProtKB-KW"/>
</dbReference>
<keyword evidence="7" id="KW-1185">Reference proteome</keyword>
<dbReference type="InterPro" id="IPR002136">
    <property type="entry name" value="Ribosomal_uL4"/>
</dbReference>
<feature type="region of interest" description="Disordered" evidence="5">
    <location>
        <begin position="109"/>
        <end position="151"/>
    </location>
</feature>
<dbReference type="GO" id="GO:1990904">
    <property type="term" value="C:ribonucleoprotein complex"/>
    <property type="evidence" value="ECO:0007669"/>
    <property type="project" value="UniProtKB-KW"/>
</dbReference>
<proteinExistence type="inferred from homology"/>
<evidence type="ECO:0000256" key="5">
    <source>
        <dbReference type="SAM" id="MobiDB-lite"/>
    </source>
</evidence>